<name>A0A978V1J2_ZIZJJ</name>
<dbReference type="EMBL" id="JAEACU010000007">
    <property type="protein sequence ID" value="KAH7521225.1"/>
    <property type="molecule type" value="Genomic_DNA"/>
</dbReference>
<feature type="signal peptide" evidence="1">
    <location>
        <begin position="1"/>
        <end position="29"/>
    </location>
</feature>
<dbReference type="Proteomes" id="UP000813462">
    <property type="component" value="Unassembled WGS sequence"/>
</dbReference>
<reference evidence="2" key="1">
    <citation type="journal article" date="2021" name="Front. Plant Sci.">
        <title>Chromosome-Scale Genome Assembly for Chinese Sour Jujube and Insights Into Its Genome Evolution and Domestication Signature.</title>
        <authorList>
            <person name="Shen L.-Y."/>
            <person name="Luo H."/>
            <person name="Wang X.-L."/>
            <person name="Wang X.-M."/>
            <person name="Qiu X.-J."/>
            <person name="Liu H."/>
            <person name="Zhou S.-S."/>
            <person name="Jia K.-H."/>
            <person name="Nie S."/>
            <person name="Bao Y.-T."/>
            <person name="Zhang R.-G."/>
            <person name="Yun Q.-Z."/>
            <person name="Chai Y.-H."/>
            <person name="Lu J.-Y."/>
            <person name="Li Y."/>
            <person name="Zhao S.-W."/>
            <person name="Mao J.-F."/>
            <person name="Jia S.-G."/>
            <person name="Mao Y.-M."/>
        </authorList>
    </citation>
    <scope>NUCLEOTIDE SEQUENCE</scope>
    <source>
        <strain evidence="2">AT0</strain>
        <tissue evidence="2">Leaf</tissue>
    </source>
</reference>
<accession>A0A978V1J2</accession>
<protein>
    <submittedName>
        <fullName evidence="2">Uncharacterized protein</fullName>
    </submittedName>
</protein>
<evidence type="ECO:0000256" key="1">
    <source>
        <dbReference type="SAM" id="SignalP"/>
    </source>
</evidence>
<evidence type="ECO:0000313" key="3">
    <source>
        <dbReference type="Proteomes" id="UP000813462"/>
    </source>
</evidence>
<evidence type="ECO:0000313" key="2">
    <source>
        <dbReference type="EMBL" id="KAH7521225.1"/>
    </source>
</evidence>
<proteinExistence type="predicted"/>
<gene>
    <name evidence="2" type="ORF">FEM48_Zijuj07G0010600</name>
</gene>
<feature type="chain" id="PRO_5037217562" evidence="1">
    <location>
        <begin position="30"/>
        <end position="109"/>
    </location>
</feature>
<keyword evidence="1" id="KW-0732">Signal</keyword>
<sequence length="109" mass="11632">MANLPQLLLLNVAFGGLSISASSVTGAQGNIDRKMAFAEHLVFELINPEVKGNALLELSKEGVGFNQTTISTVLKSAASLQAIKVLLEVDQTRPDQYEGPRGSWRGCCS</sequence>
<organism evidence="2 3">
    <name type="scientific">Ziziphus jujuba var. spinosa</name>
    <dbReference type="NCBI Taxonomy" id="714518"/>
    <lineage>
        <taxon>Eukaryota</taxon>
        <taxon>Viridiplantae</taxon>
        <taxon>Streptophyta</taxon>
        <taxon>Embryophyta</taxon>
        <taxon>Tracheophyta</taxon>
        <taxon>Spermatophyta</taxon>
        <taxon>Magnoliopsida</taxon>
        <taxon>eudicotyledons</taxon>
        <taxon>Gunneridae</taxon>
        <taxon>Pentapetalae</taxon>
        <taxon>rosids</taxon>
        <taxon>fabids</taxon>
        <taxon>Rosales</taxon>
        <taxon>Rhamnaceae</taxon>
        <taxon>Paliureae</taxon>
        <taxon>Ziziphus</taxon>
    </lineage>
</organism>
<comment type="caution">
    <text evidence="2">The sequence shown here is derived from an EMBL/GenBank/DDBJ whole genome shotgun (WGS) entry which is preliminary data.</text>
</comment>
<dbReference type="AlphaFoldDB" id="A0A978V1J2"/>